<comment type="caution">
    <text evidence="1">The sequence shown here is derived from an EMBL/GenBank/DDBJ whole genome shotgun (WGS) entry which is preliminary data.</text>
</comment>
<sequence length="234" mass="26072">MKSSIILFGSKAINFFMAVFCLTSLFAAGFPTAGHDAITTTPEKREMLEIVYNAIARNRGSRCKPLKDDVVCEKIDWFTKKEIRDDETWDKVLTRLVSYQVIEQSLPEESDDAAFATVLDTIRGVNQIIAEPGSLIGDNGRVLDALDIILSDICGGTQSSKVDRRLQEMVDLIQAGIRTQPPPYDVAPAPPVCRCISQPLNSTTCIEEAEMSWNSRKQDWIYGSTFTDCRRPVS</sequence>
<name>A0ACB9YI39_9PEZI</name>
<keyword evidence="2" id="KW-1185">Reference proteome</keyword>
<evidence type="ECO:0000313" key="1">
    <source>
        <dbReference type="EMBL" id="KAI4858867.1"/>
    </source>
</evidence>
<dbReference type="EMBL" id="MU393678">
    <property type="protein sequence ID" value="KAI4858867.1"/>
    <property type="molecule type" value="Genomic_DNA"/>
</dbReference>
<protein>
    <submittedName>
        <fullName evidence="1">Uncharacterized protein</fullName>
    </submittedName>
</protein>
<accession>A0ACB9YI39</accession>
<reference evidence="1 2" key="1">
    <citation type="journal article" date="2022" name="New Phytol.">
        <title>Ecological generalism drives hyperdiversity of secondary metabolite gene clusters in xylarialean endophytes.</title>
        <authorList>
            <person name="Franco M.E.E."/>
            <person name="Wisecaver J.H."/>
            <person name="Arnold A.E."/>
            <person name="Ju Y.M."/>
            <person name="Slot J.C."/>
            <person name="Ahrendt S."/>
            <person name="Moore L.P."/>
            <person name="Eastman K.E."/>
            <person name="Scott K."/>
            <person name="Konkel Z."/>
            <person name="Mondo S.J."/>
            <person name="Kuo A."/>
            <person name="Hayes R.D."/>
            <person name="Haridas S."/>
            <person name="Andreopoulos B."/>
            <person name="Riley R."/>
            <person name="LaButti K."/>
            <person name="Pangilinan J."/>
            <person name="Lipzen A."/>
            <person name="Amirebrahimi M."/>
            <person name="Yan J."/>
            <person name="Adam C."/>
            <person name="Keymanesh K."/>
            <person name="Ng V."/>
            <person name="Louie K."/>
            <person name="Northen T."/>
            <person name="Drula E."/>
            <person name="Henrissat B."/>
            <person name="Hsieh H.M."/>
            <person name="Youens-Clark K."/>
            <person name="Lutzoni F."/>
            <person name="Miadlikowska J."/>
            <person name="Eastwood D.C."/>
            <person name="Hamelin R.C."/>
            <person name="Grigoriev I.V."/>
            <person name="U'Ren J.M."/>
        </authorList>
    </citation>
    <scope>NUCLEOTIDE SEQUENCE [LARGE SCALE GENOMIC DNA]</scope>
    <source>
        <strain evidence="1 2">CBS 119005</strain>
    </source>
</reference>
<gene>
    <name evidence="1" type="ORF">F4820DRAFT_454435</name>
</gene>
<proteinExistence type="predicted"/>
<evidence type="ECO:0000313" key="2">
    <source>
        <dbReference type="Proteomes" id="UP001497700"/>
    </source>
</evidence>
<organism evidence="1 2">
    <name type="scientific">Hypoxylon rubiginosum</name>
    <dbReference type="NCBI Taxonomy" id="110542"/>
    <lineage>
        <taxon>Eukaryota</taxon>
        <taxon>Fungi</taxon>
        <taxon>Dikarya</taxon>
        <taxon>Ascomycota</taxon>
        <taxon>Pezizomycotina</taxon>
        <taxon>Sordariomycetes</taxon>
        <taxon>Xylariomycetidae</taxon>
        <taxon>Xylariales</taxon>
        <taxon>Hypoxylaceae</taxon>
        <taxon>Hypoxylon</taxon>
    </lineage>
</organism>
<dbReference type="Proteomes" id="UP001497700">
    <property type="component" value="Unassembled WGS sequence"/>
</dbReference>